<evidence type="ECO:0000313" key="7">
    <source>
        <dbReference type="EMBL" id="MDI9858719.1"/>
    </source>
</evidence>
<dbReference type="PIRSF" id="PIRSF038800">
    <property type="entry name" value="KYNU"/>
    <property type="match status" value="1"/>
</dbReference>
<comment type="function">
    <text evidence="4 6">Catalyzes the cleavage of L-kynurenine (L-Kyn) and L-3-hydroxykynurenine (L-3OHKyn) into anthranilic acid (AA) and 3-hydroxyanthranilic acid (3-OHAA), respectively.</text>
</comment>
<feature type="binding site" evidence="4">
    <location>
        <position position="301"/>
    </location>
    <ligand>
        <name>pyridoxal 5'-phosphate</name>
        <dbReference type="ChEBI" id="CHEBI:597326"/>
    </ligand>
</feature>
<feature type="binding site" evidence="4">
    <location>
        <position position="106"/>
    </location>
    <ligand>
        <name>pyridoxal 5'-phosphate</name>
        <dbReference type="ChEBI" id="CHEBI:597326"/>
    </ligand>
</feature>
<comment type="cofactor">
    <cofactor evidence="4 6">
        <name>pyridoxal 5'-phosphate</name>
        <dbReference type="ChEBI" id="CHEBI:597326"/>
    </cofactor>
</comment>
<dbReference type="Gene3D" id="3.90.1150.10">
    <property type="entry name" value="Aspartate Aminotransferase, domain 1"/>
    <property type="match status" value="1"/>
</dbReference>
<keyword evidence="8" id="KW-1185">Reference proteome</keyword>
<sequence>MEYFNQQQFAEQLDTEDVLKDFRSQFHIPIHKGQEQIYFCGNSLGLQPKNTSLYLDQELEKWRNLAVEGWFTGDDNWINYLQHLKKPLSKIVGAKPSEVTVMNNLTVNLHLMLTTFYQPTSTRFKILAEAGAFPSDQYALETHLKTRDIDPQTAILEVFPRENEHIFYTEDILQLIHENKDSLAMVMLGGINYYNGQVLDMPLITQTAQAYGIVVGFDLAHCVGNIPLQLHEWGIDFAVWCSYKYLNSGMGGVSGVFVHEKHHASNLPRLAGWWGYDQATRFKMEKGFVPMQGADGWQLSTPTILAMACHRAALEITDAASLPALRAKSIKLSGFLRFILKKFNEQNNHILKIITPADTQQNGCQISILAEKNGKELFNRLVDHQIIGDWREPNVIRLSPVPLYNTFTEVYKVGVALGVS</sequence>
<comment type="pathway">
    <text evidence="4 6">Amino-acid degradation; L-kynurenine degradation; L-alanine and anthranilate from L-kynurenine: step 1/1.</text>
</comment>
<evidence type="ECO:0000313" key="8">
    <source>
        <dbReference type="Proteomes" id="UP001236507"/>
    </source>
</evidence>
<gene>
    <name evidence="4 7" type="primary">kynU</name>
    <name evidence="7" type="ORF">QM524_05835</name>
</gene>
<evidence type="ECO:0000256" key="1">
    <source>
        <dbReference type="ARBA" id="ARBA00022642"/>
    </source>
</evidence>
<feature type="binding site" evidence="4">
    <location>
        <position position="273"/>
    </location>
    <ligand>
        <name>pyridoxal 5'-phosphate</name>
        <dbReference type="ChEBI" id="CHEBI:597326"/>
    </ligand>
</feature>
<dbReference type="PANTHER" id="PTHR14084">
    <property type="entry name" value="KYNURENINASE"/>
    <property type="match status" value="1"/>
</dbReference>
<dbReference type="InterPro" id="IPR015421">
    <property type="entry name" value="PyrdxlP-dep_Trfase_major"/>
</dbReference>
<keyword evidence="1 4" id="KW-0662">Pyridine nucleotide biosynthesis</keyword>
<dbReference type="GO" id="GO:0030429">
    <property type="term" value="F:kynureninase activity"/>
    <property type="evidence" value="ECO:0007669"/>
    <property type="project" value="UniProtKB-EC"/>
</dbReference>
<feature type="binding site" evidence="4">
    <location>
        <position position="218"/>
    </location>
    <ligand>
        <name>pyridoxal 5'-phosphate</name>
        <dbReference type="ChEBI" id="CHEBI:597326"/>
    </ligand>
</feature>
<feature type="modified residue" description="N6-(pyridoxal phosphate)lysine" evidence="4">
    <location>
        <position position="244"/>
    </location>
</feature>
<accession>A0ABT6Y577</accession>
<dbReference type="EMBL" id="JASHIF010000004">
    <property type="protein sequence ID" value="MDI9858719.1"/>
    <property type="molecule type" value="Genomic_DNA"/>
</dbReference>
<comment type="catalytic activity">
    <reaction evidence="4 6">
        <text>L-kynurenine + H2O = anthranilate + L-alanine + H(+)</text>
        <dbReference type="Rhea" id="RHEA:16813"/>
        <dbReference type="ChEBI" id="CHEBI:15377"/>
        <dbReference type="ChEBI" id="CHEBI:15378"/>
        <dbReference type="ChEBI" id="CHEBI:16567"/>
        <dbReference type="ChEBI" id="CHEBI:57959"/>
        <dbReference type="ChEBI" id="CHEBI:57972"/>
        <dbReference type="EC" id="3.7.1.3"/>
    </reaction>
</comment>
<dbReference type="Pfam" id="PF22580">
    <property type="entry name" value="KYNU_C"/>
    <property type="match status" value="1"/>
</dbReference>
<comment type="catalytic activity">
    <reaction evidence="6">
        <text>3-hydroxy-L-kynurenine + H2O = 3-hydroxyanthranilate + L-alanine + H(+)</text>
        <dbReference type="Rhea" id="RHEA:25143"/>
        <dbReference type="ChEBI" id="CHEBI:15377"/>
        <dbReference type="ChEBI" id="CHEBI:15378"/>
        <dbReference type="ChEBI" id="CHEBI:36559"/>
        <dbReference type="ChEBI" id="CHEBI:57972"/>
        <dbReference type="ChEBI" id="CHEBI:58125"/>
        <dbReference type="EC" id="3.7.1.3"/>
    </reaction>
</comment>
<name>A0ABT6Y577_9BACT</name>
<feature type="binding site" evidence="4">
    <location>
        <begin position="133"/>
        <end position="136"/>
    </location>
    <ligand>
        <name>pyridoxal 5'-phosphate</name>
        <dbReference type="ChEBI" id="CHEBI:597326"/>
    </ligand>
</feature>
<dbReference type="InterPro" id="IPR010111">
    <property type="entry name" value="Kynureninase"/>
</dbReference>
<evidence type="ECO:0000256" key="2">
    <source>
        <dbReference type="ARBA" id="ARBA00022801"/>
    </source>
</evidence>
<protein>
    <recommendedName>
        <fullName evidence="4 5">Kynureninase</fullName>
        <ecNumber evidence="4 5">3.7.1.3</ecNumber>
    </recommendedName>
    <alternativeName>
        <fullName evidence="4">L-kynurenine hydrolase</fullName>
    </alternativeName>
</protein>
<feature type="binding site" evidence="4">
    <location>
        <position position="221"/>
    </location>
    <ligand>
        <name>pyridoxal 5'-phosphate</name>
        <dbReference type="ChEBI" id="CHEBI:597326"/>
    </ligand>
</feature>
<dbReference type="InterPro" id="IPR015424">
    <property type="entry name" value="PyrdxlP-dep_Trfase"/>
</dbReference>
<feature type="binding site" evidence="4">
    <location>
        <position position="243"/>
    </location>
    <ligand>
        <name>pyridoxal 5'-phosphate</name>
        <dbReference type="ChEBI" id="CHEBI:597326"/>
    </ligand>
</feature>
<feature type="binding site" evidence="4">
    <location>
        <position position="105"/>
    </location>
    <ligand>
        <name>pyridoxal 5'-phosphate</name>
        <dbReference type="ChEBI" id="CHEBI:597326"/>
    </ligand>
</feature>
<dbReference type="InterPro" id="IPR015422">
    <property type="entry name" value="PyrdxlP-dep_Trfase_small"/>
</dbReference>
<evidence type="ECO:0000256" key="3">
    <source>
        <dbReference type="ARBA" id="ARBA00022898"/>
    </source>
</evidence>
<dbReference type="EC" id="3.7.1.3" evidence="4 5"/>
<dbReference type="Gene3D" id="3.40.640.10">
    <property type="entry name" value="Type I PLP-dependent aspartate aminotransferase-like (Major domain)"/>
    <property type="match status" value="1"/>
</dbReference>
<comment type="caution">
    <text evidence="7">The sequence shown here is derived from an EMBL/GenBank/DDBJ whole genome shotgun (WGS) entry which is preliminary data.</text>
</comment>
<organism evidence="7 8">
    <name type="scientific">Flectobacillus roseus</name>
    <dbReference type="NCBI Taxonomy" id="502259"/>
    <lineage>
        <taxon>Bacteria</taxon>
        <taxon>Pseudomonadati</taxon>
        <taxon>Bacteroidota</taxon>
        <taxon>Cytophagia</taxon>
        <taxon>Cytophagales</taxon>
        <taxon>Flectobacillaceae</taxon>
        <taxon>Flectobacillus</taxon>
    </lineage>
</organism>
<keyword evidence="3 4" id="KW-0663">Pyridoxal phosphate</keyword>
<dbReference type="SUPFAM" id="SSF53383">
    <property type="entry name" value="PLP-dependent transferases"/>
    <property type="match status" value="1"/>
</dbReference>
<dbReference type="PANTHER" id="PTHR14084:SF0">
    <property type="entry name" value="KYNURENINASE"/>
    <property type="match status" value="1"/>
</dbReference>
<evidence type="ECO:0000256" key="6">
    <source>
        <dbReference type="PIRNR" id="PIRNR038800"/>
    </source>
</evidence>
<dbReference type="RefSeq" id="WP_283343857.1">
    <property type="nucleotide sequence ID" value="NZ_JASHIF010000004.1"/>
</dbReference>
<dbReference type="NCBIfam" id="TIGR01814">
    <property type="entry name" value="kynureninase"/>
    <property type="match status" value="1"/>
</dbReference>
<evidence type="ECO:0000256" key="5">
    <source>
        <dbReference type="NCBIfam" id="TIGR01814"/>
    </source>
</evidence>
<dbReference type="HAMAP" id="MF_01970">
    <property type="entry name" value="Kynureninase"/>
    <property type="match status" value="1"/>
</dbReference>
<keyword evidence="2 4" id="KW-0378">Hydrolase</keyword>
<evidence type="ECO:0000256" key="4">
    <source>
        <dbReference type="HAMAP-Rule" id="MF_01970"/>
    </source>
</evidence>
<comment type="similarity">
    <text evidence="4 6">Belongs to the kynureninase family.</text>
</comment>
<comment type="pathway">
    <text evidence="4 6">Cofactor biosynthesis; NAD(+) biosynthesis; quinolinate from L-kynurenine: step 2/3.</text>
</comment>
<comment type="caution">
    <text evidence="4">Lacks conserved residue(s) required for the propagation of feature annotation.</text>
</comment>
<comment type="subunit">
    <text evidence="4 6">Homodimer.</text>
</comment>
<reference evidence="7 8" key="1">
    <citation type="submission" date="2023-05" db="EMBL/GenBank/DDBJ databases">
        <title>Novel species of genus Flectobacillus isolated from stream in China.</title>
        <authorList>
            <person name="Lu H."/>
        </authorList>
    </citation>
    <scope>NUCLEOTIDE SEQUENCE [LARGE SCALE GENOMIC DNA]</scope>
    <source>
        <strain evidence="7 8">KCTC 42575</strain>
    </source>
</reference>
<dbReference type="Proteomes" id="UP001236507">
    <property type="component" value="Unassembled WGS sequence"/>
</dbReference>
<proteinExistence type="inferred from homology"/>